<proteinExistence type="predicted"/>
<sequence>MSTSKTIKRLVVCFGSIQLVTVLSVMNYREKTRQDRNLQYENYLLITPLFAPQGQSEEFAALIEKMARSICTWEKVAYMPLEQKQAISKQVKQSGLSQVTDLVHGLTGSQHFDEIFLAHEYDFEDQLVMNLYQDAEKICYGNGIGVYTAQSAFPKANLLRDSRNYLDFIYRTSKDKLREFLPRKRSLSEQKLDIGYFSLPFAFGQEPAIPVVILDRDVYRETFQKLSAKLSDLIDISYIENLRDRIQTAPTSILLTSNFSESGRISPENEIAAYREFLVTREIHHNEVLLIKPHPRNSREKLLQLKSNLSDLYADVILLAEDFLFYLPFELIFMEVFLNPESANLQNPRVSTFSSACLTLEFVLDTRCTLGFGSEIVQQFFYPDHVESRIQHETDLLSTIQGIRNLNPVLV</sequence>
<keyword evidence="2" id="KW-1185">Reference proteome</keyword>
<dbReference type="RefSeq" id="WP_039715402.1">
    <property type="nucleotide sequence ID" value="NZ_JTJC03000001.1"/>
</dbReference>
<dbReference type="InterPro" id="IPR010866">
    <property type="entry name" value="A-2_8-polyST"/>
</dbReference>
<dbReference type="Pfam" id="PF07388">
    <property type="entry name" value="A-2_8-polyST"/>
    <property type="match status" value="1"/>
</dbReference>
<evidence type="ECO:0000313" key="1">
    <source>
        <dbReference type="EMBL" id="NHC33931.1"/>
    </source>
</evidence>
<organism evidence="1 2">
    <name type="scientific">Scytonema millei VB511283</name>
    <dbReference type="NCBI Taxonomy" id="1245923"/>
    <lineage>
        <taxon>Bacteria</taxon>
        <taxon>Bacillati</taxon>
        <taxon>Cyanobacteriota</taxon>
        <taxon>Cyanophyceae</taxon>
        <taxon>Nostocales</taxon>
        <taxon>Scytonemataceae</taxon>
        <taxon>Scytonema</taxon>
    </lineage>
</organism>
<name>A0A9X5I3K8_9CYAN</name>
<accession>A0A9X5I3K8</accession>
<protein>
    <submittedName>
        <fullName evidence="1">Uncharacterized protein</fullName>
    </submittedName>
</protein>
<dbReference type="OrthoDB" id="417684at2"/>
<gene>
    <name evidence="1" type="ORF">QH73_0004505</name>
</gene>
<reference evidence="1 2" key="1">
    <citation type="journal article" date="2015" name="Genome Announc.">
        <title>Draft Genome Sequence of the Terrestrial Cyanobacterium Scytonema millei VB511283, Isolated from Eastern India.</title>
        <authorList>
            <person name="Sen D."/>
            <person name="Chandrababunaidu M.M."/>
            <person name="Singh D."/>
            <person name="Sanghi N."/>
            <person name="Ghorai A."/>
            <person name="Mishra G.P."/>
            <person name="Madduluri M."/>
            <person name="Adhikary S.P."/>
            <person name="Tripathy S."/>
        </authorList>
    </citation>
    <scope>NUCLEOTIDE SEQUENCE [LARGE SCALE GENOMIC DNA]</scope>
    <source>
        <strain evidence="1 2">VB511283</strain>
    </source>
</reference>
<dbReference type="EMBL" id="JTJC03000001">
    <property type="protein sequence ID" value="NHC33931.1"/>
    <property type="molecule type" value="Genomic_DNA"/>
</dbReference>
<evidence type="ECO:0000313" key="2">
    <source>
        <dbReference type="Proteomes" id="UP000031532"/>
    </source>
</evidence>
<comment type="caution">
    <text evidence="1">The sequence shown here is derived from an EMBL/GenBank/DDBJ whole genome shotgun (WGS) entry which is preliminary data.</text>
</comment>
<dbReference type="AlphaFoldDB" id="A0A9X5I3K8"/>
<dbReference type="Proteomes" id="UP000031532">
    <property type="component" value="Unassembled WGS sequence"/>
</dbReference>